<feature type="non-terminal residue" evidence="1">
    <location>
        <position position="58"/>
    </location>
</feature>
<evidence type="ECO:0000313" key="1">
    <source>
        <dbReference type="EMBL" id="KKL45703.1"/>
    </source>
</evidence>
<protein>
    <submittedName>
        <fullName evidence="1">Uncharacterized protein</fullName>
    </submittedName>
</protein>
<sequence>MAKLTIHRSDEYARHDKSTETEFLDKEPVDVAIIVLPPGLALRFLVAGRKATWWGELA</sequence>
<gene>
    <name evidence="1" type="ORF">LCGC14_2352920</name>
</gene>
<dbReference type="AlphaFoldDB" id="A0A0F9C8J8"/>
<dbReference type="EMBL" id="LAZR01034291">
    <property type="protein sequence ID" value="KKL45703.1"/>
    <property type="molecule type" value="Genomic_DNA"/>
</dbReference>
<accession>A0A0F9C8J8</accession>
<proteinExistence type="predicted"/>
<name>A0A0F9C8J8_9ZZZZ</name>
<reference evidence="1" key="1">
    <citation type="journal article" date="2015" name="Nature">
        <title>Complex archaea that bridge the gap between prokaryotes and eukaryotes.</title>
        <authorList>
            <person name="Spang A."/>
            <person name="Saw J.H."/>
            <person name="Jorgensen S.L."/>
            <person name="Zaremba-Niedzwiedzka K."/>
            <person name="Martijn J."/>
            <person name="Lind A.E."/>
            <person name="van Eijk R."/>
            <person name="Schleper C."/>
            <person name="Guy L."/>
            <person name="Ettema T.J."/>
        </authorList>
    </citation>
    <scope>NUCLEOTIDE SEQUENCE</scope>
</reference>
<comment type="caution">
    <text evidence="1">The sequence shown here is derived from an EMBL/GenBank/DDBJ whole genome shotgun (WGS) entry which is preliminary data.</text>
</comment>
<organism evidence="1">
    <name type="scientific">marine sediment metagenome</name>
    <dbReference type="NCBI Taxonomy" id="412755"/>
    <lineage>
        <taxon>unclassified sequences</taxon>
        <taxon>metagenomes</taxon>
        <taxon>ecological metagenomes</taxon>
    </lineage>
</organism>